<feature type="region of interest" description="Disordered" evidence="1">
    <location>
        <begin position="163"/>
        <end position="191"/>
    </location>
</feature>
<evidence type="ECO:0000313" key="4">
    <source>
        <dbReference type="Proteomes" id="UP001501676"/>
    </source>
</evidence>
<organism evidence="3 4">
    <name type="scientific">Cryptosporangium minutisporangium</name>
    <dbReference type="NCBI Taxonomy" id="113569"/>
    <lineage>
        <taxon>Bacteria</taxon>
        <taxon>Bacillati</taxon>
        <taxon>Actinomycetota</taxon>
        <taxon>Actinomycetes</taxon>
        <taxon>Cryptosporangiales</taxon>
        <taxon>Cryptosporangiaceae</taxon>
        <taxon>Cryptosporangium</taxon>
    </lineage>
</organism>
<feature type="domain" description="HNH nuclease" evidence="2">
    <location>
        <begin position="372"/>
        <end position="424"/>
    </location>
</feature>
<gene>
    <name evidence="3" type="ORF">GCM10020369_46040</name>
</gene>
<sequence length="495" mass="52612">MSDRGGLARLEALPPGPELFAGLVALGPVARRTADDAGVREVLPDSTDQVLVARLWQKLQGWVDLRLDEAVLQIAGSRIGPDEEDWGREEVAAGLRWSNFAAADRIEVARALNGRCFLTRRALEQGRITYRHAVELVHALEPLDDEAAATVEAALLDTAGSKTPGQLARKARREVAKADPGGADERHRKARKGRRVDFTPLPDGMAELHAILPADQAARARAAIDQFSGRVRCGGDDRTLDQRRADALVALIDIGAHTATRATGRAPDAAGAASQTPGAAGAAGGMSDEQTATLVRTVLAGRRATPPRIALTAPLSTVLGATDLPGDLPGYGPVPASVVRELAADSRWEKWITDPGGVVTDLGHTTYRPTARLAALVRAAYPTCMFPGCSQPSYRCDLDHNVRHIDGGPTSATNLVPLCRRHHRAQDEAGWDLVHHPDTGACTWTSPAGHTYTVAPPDQGEPETAVIPDAWTEPLRPEPALVGGRAPADEDAPPF</sequence>
<keyword evidence="3" id="KW-0540">Nuclease</keyword>
<dbReference type="RefSeq" id="WP_345730252.1">
    <property type="nucleotide sequence ID" value="NZ_BAAAYN010000029.1"/>
</dbReference>
<keyword evidence="3" id="KW-0378">Hydrolase</keyword>
<keyword evidence="4" id="KW-1185">Reference proteome</keyword>
<dbReference type="InterPro" id="IPR003615">
    <property type="entry name" value="HNH_nuc"/>
</dbReference>
<comment type="caution">
    <text evidence="3">The sequence shown here is derived from an EMBL/GenBank/DDBJ whole genome shotgun (WGS) entry which is preliminary data.</text>
</comment>
<evidence type="ECO:0000256" key="1">
    <source>
        <dbReference type="SAM" id="MobiDB-lite"/>
    </source>
</evidence>
<proteinExistence type="predicted"/>
<keyword evidence="3" id="KW-0255">Endonuclease</keyword>
<dbReference type="EMBL" id="BAAAYN010000029">
    <property type="protein sequence ID" value="GAA3390771.1"/>
    <property type="molecule type" value="Genomic_DNA"/>
</dbReference>
<reference evidence="4" key="1">
    <citation type="journal article" date="2019" name="Int. J. Syst. Evol. Microbiol.">
        <title>The Global Catalogue of Microorganisms (GCM) 10K type strain sequencing project: providing services to taxonomists for standard genome sequencing and annotation.</title>
        <authorList>
            <consortium name="The Broad Institute Genomics Platform"/>
            <consortium name="The Broad Institute Genome Sequencing Center for Infectious Disease"/>
            <person name="Wu L."/>
            <person name="Ma J."/>
        </authorList>
    </citation>
    <scope>NUCLEOTIDE SEQUENCE [LARGE SCALE GENOMIC DNA]</scope>
    <source>
        <strain evidence="4">JCM 9458</strain>
    </source>
</reference>
<name>A0ABP6T3B1_9ACTN</name>
<evidence type="ECO:0000259" key="2">
    <source>
        <dbReference type="SMART" id="SM00507"/>
    </source>
</evidence>
<dbReference type="CDD" id="cd00085">
    <property type="entry name" value="HNHc"/>
    <property type="match status" value="1"/>
</dbReference>
<dbReference type="SMART" id="SM00507">
    <property type="entry name" value="HNHc"/>
    <property type="match status" value="1"/>
</dbReference>
<feature type="region of interest" description="Disordered" evidence="1">
    <location>
        <begin position="475"/>
        <end position="495"/>
    </location>
</feature>
<dbReference type="InterPro" id="IPR003870">
    <property type="entry name" value="DUF222"/>
</dbReference>
<dbReference type="Proteomes" id="UP001501676">
    <property type="component" value="Unassembled WGS sequence"/>
</dbReference>
<dbReference type="Gene3D" id="1.10.30.50">
    <property type="match status" value="1"/>
</dbReference>
<dbReference type="Pfam" id="PF02720">
    <property type="entry name" value="DUF222"/>
    <property type="match status" value="1"/>
</dbReference>
<feature type="compositionally biased region" description="Low complexity" evidence="1">
    <location>
        <begin position="262"/>
        <end position="280"/>
    </location>
</feature>
<accession>A0ABP6T3B1</accession>
<feature type="region of interest" description="Disordered" evidence="1">
    <location>
        <begin position="262"/>
        <end position="288"/>
    </location>
</feature>
<protein>
    <submittedName>
        <fullName evidence="3">HNH endonuclease signature motif containing protein</fullName>
    </submittedName>
</protein>
<feature type="compositionally biased region" description="Basic and acidic residues" evidence="1">
    <location>
        <begin position="173"/>
        <end position="187"/>
    </location>
</feature>
<evidence type="ECO:0000313" key="3">
    <source>
        <dbReference type="EMBL" id="GAA3390771.1"/>
    </source>
</evidence>
<dbReference type="GO" id="GO:0004519">
    <property type="term" value="F:endonuclease activity"/>
    <property type="evidence" value="ECO:0007669"/>
    <property type="project" value="UniProtKB-KW"/>
</dbReference>